<proteinExistence type="predicted"/>
<gene>
    <name evidence="2" type="ORF">TWF696_006447</name>
</gene>
<reference evidence="2 3" key="1">
    <citation type="submission" date="2019-10" db="EMBL/GenBank/DDBJ databases">
        <authorList>
            <person name="Palmer J.M."/>
        </authorList>
    </citation>
    <scope>NUCLEOTIDE SEQUENCE [LARGE SCALE GENOMIC DNA]</scope>
    <source>
        <strain evidence="2 3">TWF696</strain>
    </source>
</reference>
<feature type="compositionally biased region" description="Low complexity" evidence="1">
    <location>
        <begin position="17"/>
        <end position="45"/>
    </location>
</feature>
<dbReference type="AlphaFoldDB" id="A0AAV9UYQ9"/>
<evidence type="ECO:0000313" key="2">
    <source>
        <dbReference type="EMBL" id="KAK6350209.1"/>
    </source>
</evidence>
<feature type="compositionally biased region" description="Pro residues" evidence="1">
    <location>
        <begin position="46"/>
        <end position="56"/>
    </location>
</feature>
<feature type="region of interest" description="Disordered" evidence="1">
    <location>
        <begin position="17"/>
        <end position="59"/>
    </location>
</feature>
<evidence type="ECO:0000256" key="1">
    <source>
        <dbReference type="SAM" id="MobiDB-lite"/>
    </source>
</evidence>
<name>A0AAV9UYQ9_9PEZI</name>
<accession>A0AAV9UYQ9</accession>
<evidence type="ECO:0000313" key="3">
    <source>
        <dbReference type="Proteomes" id="UP001375240"/>
    </source>
</evidence>
<comment type="caution">
    <text evidence="2">The sequence shown here is derived from an EMBL/GenBank/DDBJ whole genome shotgun (WGS) entry which is preliminary data.</text>
</comment>
<dbReference type="EMBL" id="JAVHNQ010000004">
    <property type="protein sequence ID" value="KAK6350209.1"/>
    <property type="molecule type" value="Genomic_DNA"/>
</dbReference>
<keyword evidence="3" id="KW-1185">Reference proteome</keyword>
<dbReference type="Proteomes" id="UP001375240">
    <property type="component" value="Unassembled WGS sequence"/>
</dbReference>
<organism evidence="2 3">
    <name type="scientific">Orbilia brochopaga</name>
    <dbReference type="NCBI Taxonomy" id="3140254"/>
    <lineage>
        <taxon>Eukaryota</taxon>
        <taxon>Fungi</taxon>
        <taxon>Dikarya</taxon>
        <taxon>Ascomycota</taxon>
        <taxon>Pezizomycotina</taxon>
        <taxon>Orbiliomycetes</taxon>
        <taxon>Orbiliales</taxon>
        <taxon>Orbiliaceae</taxon>
        <taxon>Orbilia</taxon>
    </lineage>
</organism>
<protein>
    <submittedName>
        <fullName evidence="2">Uncharacterized protein</fullName>
    </submittedName>
</protein>
<sequence>MGATIVRILNNTSRQITYTNPSTSTTLTIPPKPTTTEPNDHIPSSPYTPTPLPPWHPHGGASKRITIAYGQYSPFQLYEHDGSIAVATPNEFGELSETLAVPASGAWVVVVQERSGAAALEFRRDEENFRSSGGFVASGVLQSAAKAVSIVLSAKFL</sequence>